<reference evidence="1 2" key="1">
    <citation type="submission" date="2023-12" db="EMBL/GenBank/DDBJ databases">
        <title>Baltic Sea Cyanobacteria.</title>
        <authorList>
            <person name="Delbaje E."/>
            <person name="Fewer D.P."/>
            <person name="Shishido T.K."/>
        </authorList>
    </citation>
    <scope>NUCLEOTIDE SEQUENCE [LARGE SCALE GENOMIC DNA]</scope>
    <source>
        <strain evidence="1 2">UHCC 0139</strain>
    </source>
</reference>
<sequence>MDRPRDDASDHDGFSDTPLDAAVHRRLTVAVCWALARRAALDGRELFEDSYAINEEFREWLLTLEDHPELLQANVLMVPRDLHLDRRPETDGLLEI</sequence>
<dbReference type="EMBL" id="JAYGHX010000009">
    <property type="protein sequence ID" value="MEA5392311.1"/>
    <property type="molecule type" value="Genomic_DNA"/>
</dbReference>
<dbReference type="RefSeq" id="WP_323306267.1">
    <property type="nucleotide sequence ID" value="NZ_JAYGHX010000009.1"/>
</dbReference>
<dbReference type="Proteomes" id="UP001304461">
    <property type="component" value="Unassembled WGS sequence"/>
</dbReference>
<organism evidence="1 2">
    <name type="scientific">Cyanobium gracile UHCC 0139</name>
    <dbReference type="NCBI Taxonomy" id="3110308"/>
    <lineage>
        <taxon>Bacteria</taxon>
        <taxon>Bacillati</taxon>
        <taxon>Cyanobacteriota</taxon>
        <taxon>Cyanophyceae</taxon>
        <taxon>Synechococcales</taxon>
        <taxon>Prochlorococcaceae</taxon>
        <taxon>Cyanobium</taxon>
    </lineage>
</organism>
<protein>
    <submittedName>
        <fullName evidence="1">Uncharacterized protein</fullName>
    </submittedName>
</protein>
<keyword evidence="2" id="KW-1185">Reference proteome</keyword>
<evidence type="ECO:0000313" key="1">
    <source>
        <dbReference type="EMBL" id="MEA5392311.1"/>
    </source>
</evidence>
<evidence type="ECO:0000313" key="2">
    <source>
        <dbReference type="Proteomes" id="UP001304461"/>
    </source>
</evidence>
<proteinExistence type="predicted"/>
<gene>
    <name evidence="1" type="ORF">VB738_13695</name>
</gene>
<accession>A0ABU5RWZ1</accession>
<comment type="caution">
    <text evidence="1">The sequence shown here is derived from an EMBL/GenBank/DDBJ whole genome shotgun (WGS) entry which is preliminary data.</text>
</comment>
<name>A0ABU5RWZ1_9CYAN</name>